<sequence length="198" mass="22908">MMGQTKIAKVYFKGLKVPRYVRFYGVELRSYLHRLRQVVCKICHKLGHLDDHCPTQDVICTTCGIDNPTQSHPFTPHFKSCDGPHPTTDPNCLRRERQALNMVWVRKAFENELCQLQPCTDHTASNKAAETRHSRTPMKAEESRCKSRSKSHRKSNTCSKSRTRFKSRTRSQSRTRLESRSCSMSRSCSCEESQRPSE</sequence>
<keyword evidence="3" id="KW-1185">Reference proteome</keyword>
<evidence type="ECO:0000313" key="3">
    <source>
        <dbReference type="Proteomes" id="UP000821866"/>
    </source>
</evidence>
<evidence type="ECO:0000256" key="1">
    <source>
        <dbReference type="SAM" id="MobiDB-lite"/>
    </source>
</evidence>
<feature type="compositionally biased region" description="Basic and acidic residues" evidence="1">
    <location>
        <begin position="129"/>
        <end position="145"/>
    </location>
</feature>
<reference evidence="2" key="1">
    <citation type="journal article" date="2020" name="Cell">
        <title>Large-Scale Comparative Analyses of Tick Genomes Elucidate Their Genetic Diversity and Vector Capacities.</title>
        <authorList>
            <consortium name="Tick Genome and Microbiome Consortium (TIGMIC)"/>
            <person name="Jia N."/>
            <person name="Wang J."/>
            <person name="Shi W."/>
            <person name="Du L."/>
            <person name="Sun Y."/>
            <person name="Zhan W."/>
            <person name="Jiang J.F."/>
            <person name="Wang Q."/>
            <person name="Zhang B."/>
            <person name="Ji P."/>
            <person name="Bell-Sakyi L."/>
            <person name="Cui X.M."/>
            <person name="Yuan T.T."/>
            <person name="Jiang B.G."/>
            <person name="Yang W.F."/>
            <person name="Lam T.T."/>
            <person name="Chang Q.C."/>
            <person name="Ding S.J."/>
            <person name="Wang X.J."/>
            <person name="Zhu J.G."/>
            <person name="Ruan X.D."/>
            <person name="Zhao L."/>
            <person name="Wei J.T."/>
            <person name="Ye R.Z."/>
            <person name="Que T.C."/>
            <person name="Du C.H."/>
            <person name="Zhou Y.H."/>
            <person name="Cheng J.X."/>
            <person name="Dai P.F."/>
            <person name="Guo W.B."/>
            <person name="Han X.H."/>
            <person name="Huang E.J."/>
            <person name="Li L.F."/>
            <person name="Wei W."/>
            <person name="Gao Y.C."/>
            <person name="Liu J.Z."/>
            <person name="Shao H.Z."/>
            <person name="Wang X."/>
            <person name="Wang C.C."/>
            <person name="Yang T.C."/>
            <person name="Huo Q.B."/>
            <person name="Li W."/>
            <person name="Chen H.Y."/>
            <person name="Chen S.E."/>
            <person name="Zhou L.G."/>
            <person name="Ni X.B."/>
            <person name="Tian J.H."/>
            <person name="Sheng Y."/>
            <person name="Liu T."/>
            <person name="Pan Y.S."/>
            <person name="Xia L.Y."/>
            <person name="Li J."/>
            <person name="Zhao F."/>
            <person name="Cao W.C."/>
        </authorList>
    </citation>
    <scope>NUCLEOTIDE SEQUENCE</scope>
    <source>
        <strain evidence="2">Rmic-2018</strain>
    </source>
</reference>
<reference evidence="2" key="2">
    <citation type="submission" date="2021-09" db="EMBL/GenBank/DDBJ databases">
        <authorList>
            <person name="Jia N."/>
            <person name="Wang J."/>
            <person name="Shi W."/>
            <person name="Du L."/>
            <person name="Sun Y."/>
            <person name="Zhan W."/>
            <person name="Jiang J."/>
            <person name="Wang Q."/>
            <person name="Zhang B."/>
            <person name="Ji P."/>
            <person name="Sakyi L.B."/>
            <person name="Cui X."/>
            <person name="Yuan T."/>
            <person name="Jiang B."/>
            <person name="Yang W."/>
            <person name="Lam T.T.-Y."/>
            <person name="Chang Q."/>
            <person name="Ding S."/>
            <person name="Wang X."/>
            <person name="Zhu J."/>
            <person name="Ruan X."/>
            <person name="Zhao L."/>
            <person name="Wei J."/>
            <person name="Que T."/>
            <person name="Du C."/>
            <person name="Cheng J."/>
            <person name="Dai P."/>
            <person name="Han X."/>
            <person name="Huang E."/>
            <person name="Gao Y."/>
            <person name="Liu J."/>
            <person name="Shao H."/>
            <person name="Ye R."/>
            <person name="Li L."/>
            <person name="Wei W."/>
            <person name="Wang X."/>
            <person name="Wang C."/>
            <person name="Huo Q."/>
            <person name="Li W."/>
            <person name="Guo W."/>
            <person name="Chen H."/>
            <person name="Chen S."/>
            <person name="Zhou L."/>
            <person name="Zhou L."/>
            <person name="Ni X."/>
            <person name="Tian J."/>
            <person name="Zhou Y."/>
            <person name="Sheng Y."/>
            <person name="Liu T."/>
            <person name="Pan Y."/>
            <person name="Xia L."/>
            <person name="Li J."/>
            <person name="Zhao F."/>
            <person name="Cao W."/>
        </authorList>
    </citation>
    <scope>NUCLEOTIDE SEQUENCE</scope>
    <source>
        <strain evidence="2">Rmic-2018</strain>
        <tissue evidence="2">Larvae</tissue>
    </source>
</reference>
<dbReference type="Proteomes" id="UP000821866">
    <property type="component" value="Chromosome 2"/>
</dbReference>
<comment type="caution">
    <text evidence="2">The sequence shown here is derived from an EMBL/GenBank/DDBJ whole genome shotgun (WGS) entry which is preliminary data.</text>
</comment>
<accession>A0A9J6EHK3</accession>
<feature type="compositionally biased region" description="Basic residues" evidence="1">
    <location>
        <begin position="146"/>
        <end position="173"/>
    </location>
</feature>
<name>A0A9J6EHK3_RHIMP</name>
<feature type="region of interest" description="Disordered" evidence="1">
    <location>
        <begin position="125"/>
        <end position="198"/>
    </location>
</feature>
<gene>
    <name evidence="2" type="ORF">HPB51_013355</name>
</gene>
<proteinExistence type="predicted"/>
<dbReference type="EMBL" id="JABSTU010000004">
    <property type="protein sequence ID" value="KAH8033496.1"/>
    <property type="molecule type" value="Genomic_DNA"/>
</dbReference>
<organism evidence="2 3">
    <name type="scientific">Rhipicephalus microplus</name>
    <name type="common">Cattle tick</name>
    <name type="synonym">Boophilus microplus</name>
    <dbReference type="NCBI Taxonomy" id="6941"/>
    <lineage>
        <taxon>Eukaryota</taxon>
        <taxon>Metazoa</taxon>
        <taxon>Ecdysozoa</taxon>
        <taxon>Arthropoda</taxon>
        <taxon>Chelicerata</taxon>
        <taxon>Arachnida</taxon>
        <taxon>Acari</taxon>
        <taxon>Parasitiformes</taxon>
        <taxon>Ixodida</taxon>
        <taxon>Ixodoidea</taxon>
        <taxon>Ixodidae</taxon>
        <taxon>Rhipicephalinae</taxon>
        <taxon>Rhipicephalus</taxon>
        <taxon>Boophilus</taxon>
    </lineage>
</organism>
<feature type="compositionally biased region" description="Low complexity" evidence="1">
    <location>
        <begin position="174"/>
        <end position="191"/>
    </location>
</feature>
<dbReference type="AlphaFoldDB" id="A0A9J6EHK3"/>
<protein>
    <submittedName>
        <fullName evidence="2">Uncharacterized protein</fullName>
    </submittedName>
</protein>
<evidence type="ECO:0000313" key="2">
    <source>
        <dbReference type="EMBL" id="KAH8033496.1"/>
    </source>
</evidence>